<reference evidence="1 2" key="1">
    <citation type="submission" date="2021-06" db="EMBL/GenBank/DDBJ databases">
        <authorList>
            <person name="Palmer J.M."/>
        </authorList>
    </citation>
    <scope>NUCLEOTIDE SEQUENCE [LARGE SCALE GENOMIC DNA]</scope>
    <source>
        <strain evidence="1 2">XC_2019</strain>
        <tissue evidence="1">Muscle</tissue>
    </source>
</reference>
<proteinExistence type="predicted"/>
<dbReference type="EMBL" id="JAHRIN010011390">
    <property type="protein sequence ID" value="MEQ2195538.1"/>
    <property type="molecule type" value="Genomic_DNA"/>
</dbReference>
<evidence type="ECO:0000313" key="1">
    <source>
        <dbReference type="EMBL" id="MEQ2195538.1"/>
    </source>
</evidence>
<dbReference type="Proteomes" id="UP001434883">
    <property type="component" value="Unassembled WGS sequence"/>
</dbReference>
<organism evidence="1 2">
    <name type="scientific">Xenoophorus captivus</name>
    <dbReference type="NCBI Taxonomy" id="1517983"/>
    <lineage>
        <taxon>Eukaryota</taxon>
        <taxon>Metazoa</taxon>
        <taxon>Chordata</taxon>
        <taxon>Craniata</taxon>
        <taxon>Vertebrata</taxon>
        <taxon>Euteleostomi</taxon>
        <taxon>Actinopterygii</taxon>
        <taxon>Neopterygii</taxon>
        <taxon>Teleostei</taxon>
        <taxon>Neoteleostei</taxon>
        <taxon>Acanthomorphata</taxon>
        <taxon>Ovalentaria</taxon>
        <taxon>Atherinomorphae</taxon>
        <taxon>Cyprinodontiformes</taxon>
        <taxon>Goodeidae</taxon>
        <taxon>Xenoophorus</taxon>
    </lineage>
</organism>
<name>A0ABV0QJD2_9TELE</name>
<keyword evidence="2" id="KW-1185">Reference proteome</keyword>
<accession>A0ABV0QJD2</accession>
<sequence length="55" mass="6429">LERPDNEDVSLMDINNKQEPANTRVSHKEVVFEIVWIVLRLFPFISVADGYKEVQ</sequence>
<evidence type="ECO:0000313" key="2">
    <source>
        <dbReference type="Proteomes" id="UP001434883"/>
    </source>
</evidence>
<feature type="non-terminal residue" evidence="1">
    <location>
        <position position="1"/>
    </location>
</feature>
<protein>
    <submittedName>
        <fullName evidence="1">Uncharacterized protein</fullName>
    </submittedName>
</protein>
<gene>
    <name evidence="1" type="ORF">XENOCAPTIV_014406</name>
</gene>
<comment type="caution">
    <text evidence="1">The sequence shown here is derived from an EMBL/GenBank/DDBJ whole genome shotgun (WGS) entry which is preliminary data.</text>
</comment>